<evidence type="ECO:0000313" key="3">
    <source>
        <dbReference type="Proteomes" id="UP000001847"/>
    </source>
</evidence>
<protein>
    <recommendedName>
        <fullName evidence="1">N-acetyltransferase domain-containing protein</fullName>
    </recommendedName>
</protein>
<dbReference type="OrthoDB" id="336415at2"/>
<evidence type="ECO:0000259" key="1">
    <source>
        <dbReference type="PROSITE" id="PS51186"/>
    </source>
</evidence>
<dbReference type="Proteomes" id="UP000001847">
    <property type="component" value="Chromosome I"/>
</dbReference>
<dbReference type="RefSeq" id="WP_012387404.1">
    <property type="nucleotide sequence ID" value="NC_010602.1"/>
</dbReference>
<evidence type="ECO:0000313" key="2">
    <source>
        <dbReference type="EMBL" id="ABZ96516.1"/>
    </source>
</evidence>
<accession>B0SIZ7</accession>
<dbReference type="HOGENOM" id="CLU_087235_0_1_12"/>
<name>B0SIZ7_LEPBP</name>
<feature type="domain" description="N-acetyltransferase" evidence="1">
    <location>
        <begin position="10"/>
        <end position="208"/>
    </location>
</feature>
<dbReference type="EMBL" id="CP000786">
    <property type="protein sequence ID" value="ABZ96516.1"/>
    <property type="molecule type" value="Genomic_DNA"/>
</dbReference>
<proteinExistence type="predicted"/>
<dbReference type="GO" id="GO:0016747">
    <property type="term" value="F:acyltransferase activity, transferring groups other than amino-acyl groups"/>
    <property type="evidence" value="ECO:0007669"/>
    <property type="project" value="InterPro"/>
</dbReference>
<dbReference type="InterPro" id="IPR050276">
    <property type="entry name" value="MshD_Acetyltransferase"/>
</dbReference>
<dbReference type="Gene3D" id="3.40.630.30">
    <property type="match status" value="1"/>
</dbReference>
<gene>
    <name evidence="2" type="ordered locus">LEPBI_I0373</name>
</gene>
<dbReference type="Pfam" id="PF00583">
    <property type="entry name" value="Acetyltransf_1"/>
    <property type="match status" value="1"/>
</dbReference>
<dbReference type="InterPro" id="IPR016181">
    <property type="entry name" value="Acyl_CoA_acyltransferase"/>
</dbReference>
<dbReference type="KEGG" id="lbi:LEPBI_I0373"/>
<dbReference type="SUPFAM" id="SSF55729">
    <property type="entry name" value="Acyl-CoA N-acyltransferases (Nat)"/>
    <property type="match status" value="1"/>
</dbReference>
<reference evidence="2 3" key="1">
    <citation type="journal article" date="2008" name="PLoS ONE">
        <title>Genome sequence of the saprophyte Leptospira biflexa provides insights into the evolution of Leptospira and the pathogenesis of leptospirosis.</title>
        <authorList>
            <person name="Picardeau M."/>
            <person name="Bulach D.M."/>
            <person name="Bouchier C."/>
            <person name="Zuerner R.L."/>
            <person name="Zidane N."/>
            <person name="Wilson P.J."/>
            <person name="Creno S."/>
            <person name="Kuczek E.S."/>
            <person name="Bommezzadri S."/>
            <person name="Davis J.C."/>
            <person name="McGrath A."/>
            <person name="Johnson M.J."/>
            <person name="Boursaux-Eude C."/>
            <person name="Seemann T."/>
            <person name="Rouy Z."/>
            <person name="Coppel R.L."/>
            <person name="Rood J.I."/>
            <person name="Lajus A."/>
            <person name="Davies J.K."/>
            <person name="Medigue C."/>
            <person name="Adler B."/>
        </authorList>
    </citation>
    <scope>NUCLEOTIDE SEQUENCE [LARGE SCALE GENOMIC DNA]</scope>
    <source>
        <strain evidence="3">Patoc 1 / ATCC 23582 / Paris</strain>
    </source>
</reference>
<dbReference type="PROSITE" id="PS51186">
    <property type="entry name" value="GNAT"/>
    <property type="match status" value="1"/>
</dbReference>
<organism evidence="2 3">
    <name type="scientific">Leptospira biflexa serovar Patoc (strain Patoc 1 / ATCC 23582 / Paris)</name>
    <dbReference type="NCBI Taxonomy" id="456481"/>
    <lineage>
        <taxon>Bacteria</taxon>
        <taxon>Pseudomonadati</taxon>
        <taxon>Spirochaetota</taxon>
        <taxon>Spirochaetia</taxon>
        <taxon>Leptospirales</taxon>
        <taxon>Leptospiraceae</taxon>
        <taxon>Leptospira</taxon>
    </lineage>
</organism>
<dbReference type="PANTHER" id="PTHR43617">
    <property type="entry name" value="L-AMINO ACID N-ACETYLTRANSFERASE"/>
    <property type="match status" value="1"/>
</dbReference>
<dbReference type="STRING" id="456481.LEPBI_I0373"/>
<dbReference type="CDD" id="cd04301">
    <property type="entry name" value="NAT_SF"/>
    <property type="match status" value="1"/>
</dbReference>
<dbReference type="BioCyc" id="LBIF456481:LEPBI_RS01825-MONOMER"/>
<dbReference type="InterPro" id="IPR000182">
    <property type="entry name" value="GNAT_dom"/>
</dbReference>
<sequence length="209" mass="23697">MASHQNGTPLIIRKAKIEDKNEIVPLIHLSGPLAWNFVFQEGNKTAFDFLNTAYEKRGNTVSYTNHYVAEKDGKVVGSILQYTQPSFLFLTAGTALQILSVYKWKAPKVMARGLKTETIIQPPKSKRLYLGHITVSESYRNQGIAKQLIEFMIHSNREYKTIALDVSCENPSAIALYEKLGFVIKETRHPKGWEGTIPSHHYMEKTISE</sequence>
<dbReference type="AlphaFoldDB" id="B0SIZ7"/>
<keyword evidence="3" id="KW-1185">Reference proteome</keyword>